<keyword evidence="1" id="KW-0694">RNA-binding</keyword>
<dbReference type="Gene3D" id="1.10.340.70">
    <property type="match status" value="1"/>
</dbReference>
<dbReference type="InterPro" id="IPR041588">
    <property type="entry name" value="Integrase_H2C2"/>
</dbReference>
<dbReference type="PANTHER" id="PTHR37984:SF5">
    <property type="entry name" value="PROTEIN NYNRIN-LIKE"/>
    <property type="match status" value="1"/>
</dbReference>
<evidence type="ECO:0000256" key="1">
    <source>
        <dbReference type="ARBA" id="ARBA00022884"/>
    </source>
</evidence>
<accession>A0A8H7F0I1</accession>
<dbReference type="AlphaFoldDB" id="A0A8H7F0I1"/>
<dbReference type="GO" id="GO:0015074">
    <property type="term" value="P:DNA integration"/>
    <property type="evidence" value="ECO:0007669"/>
    <property type="project" value="InterPro"/>
</dbReference>
<reference evidence="3 4" key="1">
    <citation type="journal article" name="Sci. Rep.">
        <title>Telomere-to-telomere assembled and centromere annotated genomes of the two main subspecies of the button mushroom Agaricus bisporus reveal especially polymorphic chromosome ends.</title>
        <authorList>
            <person name="Sonnenberg A.S.M."/>
            <person name="Sedaghat-Telgerd N."/>
            <person name="Lavrijssen B."/>
            <person name="Ohm R.A."/>
            <person name="Hendrickx P.M."/>
            <person name="Scholtmeijer K."/>
            <person name="Baars J.J.P."/>
            <person name="van Peer A."/>
        </authorList>
    </citation>
    <scope>NUCLEOTIDE SEQUENCE [LARGE SCALE GENOMIC DNA]</scope>
    <source>
        <strain evidence="3 4">H119_p4</strain>
    </source>
</reference>
<dbReference type="InterPro" id="IPR001584">
    <property type="entry name" value="Integrase_cat-core"/>
</dbReference>
<comment type="caution">
    <text evidence="3">The sequence shown here is derived from an EMBL/GenBank/DDBJ whole genome shotgun (WGS) entry which is preliminary data.</text>
</comment>
<dbReference type="InterPro" id="IPR050951">
    <property type="entry name" value="Retrovirus_Pol_polyprotein"/>
</dbReference>
<feature type="domain" description="Integrase catalytic" evidence="2">
    <location>
        <begin position="177"/>
        <end position="346"/>
    </location>
</feature>
<protein>
    <recommendedName>
        <fullName evidence="2">Integrase catalytic domain-containing protein</fullName>
    </recommendedName>
</protein>
<dbReference type="GO" id="GO:0003723">
    <property type="term" value="F:RNA binding"/>
    <property type="evidence" value="ECO:0007669"/>
    <property type="project" value="UniProtKB-KW"/>
</dbReference>
<dbReference type="PANTHER" id="PTHR37984">
    <property type="entry name" value="PROTEIN CBG26694"/>
    <property type="match status" value="1"/>
</dbReference>
<dbReference type="GO" id="GO:0005634">
    <property type="term" value="C:nucleus"/>
    <property type="evidence" value="ECO:0007669"/>
    <property type="project" value="UniProtKB-ARBA"/>
</dbReference>
<dbReference type="InterPro" id="IPR036397">
    <property type="entry name" value="RNaseH_sf"/>
</dbReference>
<dbReference type="PROSITE" id="PS50994">
    <property type="entry name" value="INTEGRASE"/>
    <property type="match status" value="1"/>
</dbReference>
<dbReference type="SUPFAM" id="SSF53098">
    <property type="entry name" value="Ribonuclease H-like"/>
    <property type="match status" value="1"/>
</dbReference>
<evidence type="ECO:0000259" key="2">
    <source>
        <dbReference type="PROSITE" id="PS50994"/>
    </source>
</evidence>
<gene>
    <name evidence="3" type="ORF">Agabi119p4_6995</name>
</gene>
<proteinExistence type="predicted"/>
<dbReference type="Proteomes" id="UP000629468">
    <property type="component" value="Unassembled WGS sequence"/>
</dbReference>
<evidence type="ECO:0000313" key="4">
    <source>
        <dbReference type="Proteomes" id="UP000629468"/>
    </source>
</evidence>
<dbReference type="EMBL" id="JABXXO010000009">
    <property type="protein sequence ID" value="KAF7771021.1"/>
    <property type="molecule type" value="Genomic_DNA"/>
</dbReference>
<dbReference type="Pfam" id="PF17921">
    <property type="entry name" value="Integrase_H2C2"/>
    <property type="match status" value="1"/>
</dbReference>
<dbReference type="Gene3D" id="3.30.420.10">
    <property type="entry name" value="Ribonuclease H-like superfamily/Ribonuclease H"/>
    <property type="match status" value="1"/>
</dbReference>
<organism evidence="3 4">
    <name type="scientific">Agaricus bisporus var. burnettii</name>
    <dbReference type="NCBI Taxonomy" id="192524"/>
    <lineage>
        <taxon>Eukaryota</taxon>
        <taxon>Fungi</taxon>
        <taxon>Dikarya</taxon>
        <taxon>Basidiomycota</taxon>
        <taxon>Agaricomycotina</taxon>
        <taxon>Agaricomycetes</taxon>
        <taxon>Agaricomycetidae</taxon>
        <taxon>Agaricales</taxon>
        <taxon>Agaricineae</taxon>
        <taxon>Agaricaceae</taxon>
        <taxon>Agaricus</taxon>
    </lineage>
</organism>
<name>A0A8H7F0I1_AGABI</name>
<sequence>MWSVDGRTRDGREGFESWVLMMGEGEWNDEDIIIQSESEGGGHMMLPPDETEKEKEKELEMIRKFLKQLEMPENLGPKAHTSFLKRASQYFVKGNKLWRKAYSGRHQIVVVDRKERFTLLIQSHDKLGHKGFFAMRQTLVNCFWWPCIDNDIRWFISTCHQCQIRSTEHVVIPPTVQIPAPLFQKAYIDTMHMPPSHRHKYIVQARCSLTGWPEWRPLSQETGCTLGSFIFEEILCQWGGLEEIVTDNGTPFIAALDWLAKKYHIRHIYILAYNSQANSAVETTHRTVREALVKVWKGEIRKWYTHAPYIFWADRVTTHAATGHTLYYMAHGVELLLPFDITEATYLLPPITRKLSQSELLASRSQALEKCDENLAMMHQRVVEARQRSVKAFEKRNINKIKDYNFLPGELVSVLNKRIEPDVGRKCRPRYFGPMVVVCRHGSGAYTLAEVTGVVMNLPTYRKDVIMPTHFHLPGYTLVRLRFSHHSFSCHFLFHVTCYIFSFS</sequence>
<evidence type="ECO:0000313" key="3">
    <source>
        <dbReference type="EMBL" id="KAF7771021.1"/>
    </source>
</evidence>
<dbReference type="InterPro" id="IPR012337">
    <property type="entry name" value="RNaseH-like_sf"/>
</dbReference>